<reference evidence="1 2" key="1">
    <citation type="submission" date="2019-02" db="EMBL/GenBank/DDBJ databases">
        <title>Sequencing the genomes of 1000 actinobacteria strains.</title>
        <authorList>
            <person name="Klenk H.-P."/>
        </authorList>
    </citation>
    <scope>NUCLEOTIDE SEQUENCE [LARGE SCALE GENOMIC DNA]</scope>
    <source>
        <strain evidence="1 2">DSM 44509</strain>
    </source>
</reference>
<proteinExistence type="predicted"/>
<dbReference type="RefSeq" id="WP_104527245.1">
    <property type="nucleotide sequence ID" value="NZ_POQT01000004.1"/>
</dbReference>
<name>A0A4Q7Y4V5_9ACTN</name>
<dbReference type="OrthoDB" id="4129060at2"/>
<dbReference type="AlphaFoldDB" id="A0A4Q7Y4V5"/>
<dbReference type="Proteomes" id="UP000292507">
    <property type="component" value="Unassembled WGS sequence"/>
</dbReference>
<evidence type="ECO:0000313" key="2">
    <source>
        <dbReference type="Proteomes" id="UP000292507"/>
    </source>
</evidence>
<comment type="caution">
    <text evidence="1">The sequence shown here is derived from an EMBL/GenBank/DDBJ whole genome shotgun (WGS) entry which is preliminary data.</text>
</comment>
<protein>
    <submittedName>
        <fullName evidence="1">Uncharacterized protein</fullName>
    </submittedName>
</protein>
<dbReference type="EMBL" id="SHKV01000001">
    <property type="protein sequence ID" value="RZU30879.1"/>
    <property type="molecule type" value="Genomic_DNA"/>
</dbReference>
<keyword evidence="2" id="KW-1185">Reference proteome</keyword>
<organism evidence="1 2">
    <name type="scientific">Blastococcus saxobsidens</name>
    <dbReference type="NCBI Taxonomy" id="138336"/>
    <lineage>
        <taxon>Bacteria</taxon>
        <taxon>Bacillati</taxon>
        <taxon>Actinomycetota</taxon>
        <taxon>Actinomycetes</taxon>
        <taxon>Geodermatophilales</taxon>
        <taxon>Geodermatophilaceae</taxon>
        <taxon>Blastococcus</taxon>
    </lineage>
</organism>
<sequence length="195" mass="22042">MAKETAHRIGYEGLHEIKEWLEATTRFAFSYTVWDSEPMCTRECPDGTKKALDLEGNTVGAPYERPRPVSVECKKYTTVGGQAEGYREFLAVAYANTVHTIDSMGGDAEREFLWVTYHPFSQNKWNKLLSVTHLRGCVEEYSSLLGGAVIDDDLLSKVAQRIGVLVVHQRQVNLRLTKDEAGLALYHLRKEGYRA</sequence>
<accession>A0A4Q7Y4V5</accession>
<evidence type="ECO:0000313" key="1">
    <source>
        <dbReference type="EMBL" id="RZU30879.1"/>
    </source>
</evidence>
<gene>
    <name evidence="1" type="ORF">BKA19_0511</name>
</gene>